<keyword evidence="3" id="KW-1185">Reference proteome</keyword>
<dbReference type="EMBL" id="MU853334">
    <property type="protein sequence ID" value="KAK4115566.1"/>
    <property type="molecule type" value="Genomic_DNA"/>
</dbReference>
<reference evidence="2" key="1">
    <citation type="journal article" date="2023" name="Mol. Phylogenet. Evol.">
        <title>Genome-scale phylogeny and comparative genomics of the fungal order Sordariales.</title>
        <authorList>
            <person name="Hensen N."/>
            <person name="Bonometti L."/>
            <person name="Westerberg I."/>
            <person name="Brannstrom I.O."/>
            <person name="Guillou S."/>
            <person name="Cros-Aarteil S."/>
            <person name="Calhoun S."/>
            <person name="Haridas S."/>
            <person name="Kuo A."/>
            <person name="Mondo S."/>
            <person name="Pangilinan J."/>
            <person name="Riley R."/>
            <person name="LaButti K."/>
            <person name="Andreopoulos B."/>
            <person name="Lipzen A."/>
            <person name="Chen C."/>
            <person name="Yan M."/>
            <person name="Daum C."/>
            <person name="Ng V."/>
            <person name="Clum A."/>
            <person name="Steindorff A."/>
            <person name="Ohm R.A."/>
            <person name="Martin F."/>
            <person name="Silar P."/>
            <person name="Natvig D.O."/>
            <person name="Lalanne C."/>
            <person name="Gautier V."/>
            <person name="Ament-Velasquez S.L."/>
            <person name="Kruys A."/>
            <person name="Hutchinson M.I."/>
            <person name="Powell A.J."/>
            <person name="Barry K."/>
            <person name="Miller A.N."/>
            <person name="Grigoriev I.V."/>
            <person name="Debuchy R."/>
            <person name="Gladieux P."/>
            <person name="Hiltunen Thoren M."/>
            <person name="Johannesson H."/>
        </authorList>
    </citation>
    <scope>NUCLEOTIDE SEQUENCE</scope>
    <source>
        <strain evidence="2">CBS 508.74</strain>
    </source>
</reference>
<accession>A0AAN6YVH5</accession>
<reference evidence="2" key="2">
    <citation type="submission" date="2023-05" db="EMBL/GenBank/DDBJ databases">
        <authorList>
            <consortium name="Lawrence Berkeley National Laboratory"/>
            <person name="Steindorff A."/>
            <person name="Hensen N."/>
            <person name="Bonometti L."/>
            <person name="Westerberg I."/>
            <person name="Brannstrom I.O."/>
            <person name="Guillou S."/>
            <person name="Cros-Aarteil S."/>
            <person name="Calhoun S."/>
            <person name="Haridas S."/>
            <person name="Kuo A."/>
            <person name="Mondo S."/>
            <person name="Pangilinan J."/>
            <person name="Riley R."/>
            <person name="Labutti K."/>
            <person name="Andreopoulos B."/>
            <person name="Lipzen A."/>
            <person name="Chen C."/>
            <person name="Yanf M."/>
            <person name="Daum C."/>
            <person name="Ng V."/>
            <person name="Clum A."/>
            <person name="Ohm R."/>
            <person name="Martin F."/>
            <person name="Silar P."/>
            <person name="Natvig D."/>
            <person name="Lalanne C."/>
            <person name="Gautier V."/>
            <person name="Ament-Velasquez S.L."/>
            <person name="Kruys A."/>
            <person name="Hutchinson M.I."/>
            <person name="Powell A.J."/>
            <person name="Barry K."/>
            <person name="Miller A.N."/>
            <person name="Grigoriev I.V."/>
            <person name="Debuchy R."/>
            <person name="Gladieux P."/>
            <person name="Thoren M.H."/>
            <person name="Johannesson H."/>
        </authorList>
    </citation>
    <scope>NUCLEOTIDE SEQUENCE</scope>
    <source>
        <strain evidence="2">CBS 508.74</strain>
    </source>
</reference>
<proteinExistence type="predicted"/>
<dbReference type="AlphaFoldDB" id="A0AAN6YVH5"/>
<protein>
    <submittedName>
        <fullName evidence="2">Uncharacterized protein</fullName>
    </submittedName>
</protein>
<dbReference type="GeneID" id="89933600"/>
<comment type="caution">
    <text evidence="2">The sequence shown here is derived from an EMBL/GenBank/DDBJ whole genome shotgun (WGS) entry which is preliminary data.</text>
</comment>
<dbReference type="RefSeq" id="XP_064673136.1">
    <property type="nucleotide sequence ID" value="XM_064809476.1"/>
</dbReference>
<gene>
    <name evidence="2" type="ORF">N656DRAFT_386010</name>
</gene>
<evidence type="ECO:0000313" key="2">
    <source>
        <dbReference type="EMBL" id="KAK4115566.1"/>
    </source>
</evidence>
<name>A0AAN6YVH5_9PEZI</name>
<feature type="region of interest" description="Disordered" evidence="1">
    <location>
        <begin position="129"/>
        <end position="159"/>
    </location>
</feature>
<evidence type="ECO:0000256" key="1">
    <source>
        <dbReference type="SAM" id="MobiDB-lite"/>
    </source>
</evidence>
<evidence type="ECO:0000313" key="3">
    <source>
        <dbReference type="Proteomes" id="UP001302812"/>
    </source>
</evidence>
<dbReference type="Proteomes" id="UP001302812">
    <property type="component" value="Unassembled WGS sequence"/>
</dbReference>
<sequence length="208" mass="23410">MCAGLGVDHLQLFPLPRFSFRGYPDRLETACNSRHRRTAGARSHIGDSRIHRRVACFCCQGGDRDVRANGPVRETAYTITVRKEMRMLQINVRLPASCSDHNLIQGAKRTRCAPSQIYKSGRCRTQDDVTGFGEIPTPKTGTQQRKPRPHVPRLRPSLGHPRRRRELRLLCFAVNAAGPVSVLPEGLFDTDATTWKCSHRKPVEFGVL</sequence>
<organism evidence="2 3">
    <name type="scientific">Canariomyces notabilis</name>
    <dbReference type="NCBI Taxonomy" id="2074819"/>
    <lineage>
        <taxon>Eukaryota</taxon>
        <taxon>Fungi</taxon>
        <taxon>Dikarya</taxon>
        <taxon>Ascomycota</taxon>
        <taxon>Pezizomycotina</taxon>
        <taxon>Sordariomycetes</taxon>
        <taxon>Sordariomycetidae</taxon>
        <taxon>Sordariales</taxon>
        <taxon>Chaetomiaceae</taxon>
        <taxon>Canariomyces</taxon>
    </lineage>
</organism>